<organism evidence="2 3">
    <name type="scientific">Haloplanus aerogenes</name>
    <dbReference type="NCBI Taxonomy" id="660522"/>
    <lineage>
        <taxon>Archaea</taxon>
        <taxon>Methanobacteriati</taxon>
        <taxon>Methanobacteriota</taxon>
        <taxon>Stenosarchaea group</taxon>
        <taxon>Halobacteria</taxon>
        <taxon>Halobacteriales</taxon>
        <taxon>Haloferacaceae</taxon>
        <taxon>Haloplanus</taxon>
    </lineage>
</organism>
<reference evidence="2 3" key="1">
    <citation type="journal article" date="2015" name="Stand. Genomic Sci.">
        <title>Genomic Encyclopedia of Bacterial and Archaeal Type Strains, Phase III: the genomes of soil and plant-associated and newly described type strains.</title>
        <authorList>
            <person name="Whitman W.B."/>
            <person name="Woyke T."/>
            <person name="Klenk H.P."/>
            <person name="Zhou Y."/>
            <person name="Lilburn T.G."/>
            <person name="Beck B.J."/>
            <person name="De Vos P."/>
            <person name="Vandamme P."/>
            <person name="Eisen J.A."/>
            <person name="Garrity G."/>
            <person name="Hugenholtz P."/>
            <person name="Kyrpides N.C."/>
        </authorList>
    </citation>
    <scope>NUCLEOTIDE SEQUENCE [LARGE SCALE GENOMIC DNA]</scope>
    <source>
        <strain evidence="2 3">CGMCC 1.10124</strain>
    </source>
</reference>
<dbReference type="Proteomes" id="UP000277326">
    <property type="component" value="Unassembled WGS sequence"/>
</dbReference>
<gene>
    <name evidence="2" type="ORF">ATH50_3223</name>
</gene>
<name>A0A3M0CSR3_9EURY</name>
<protein>
    <submittedName>
        <fullName evidence="2">Uncharacterized protein</fullName>
    </submittedName>
</protein>
<comment type="caution">
    <text evidence="2">The sequence shown here is derived from an EMBL/GenBank/DDBJ whole genome shotgun (WGS) entry which is preliminary data.</text>
</comment>
<dbReference type="AlphaFoldDB" id="A0A3M0CSR3"/>
<accession>A0A3M0CSR3</accession>
<feature type="compositionally biased region" description="Basic residues" evidence="1">
    <location>
        <begin position="38"/>
        <end position="54"/>
    </location>
</feature>
<feature type="compositionally biased region" description="Polar residues" evidence="1">
    <location>
        <begin position="85"/>
        <end position="96"/>
    </location>
</feature>
<evidence type="ECO:0000313" key="3">
    <source>
        <dbReference type="Proteomes" id="UP000277326"/>
    </source>
</evidence>
<sequence>MWPRRRNPRFFDCFVRWSDAMHAGDYDGRKGMASPWGSRRRARRSRRRTARRPRTWLQATCRHPSRSNGKRGVPLRASGSDEAHSPSSVQPINTSAPAIRSEKNFVSDENIVNVPELFSIPDPRPHGVPDTPCTIVPYGTPSVCPDSDGSRLRKNGITTIWTRTGDVFHGPYDRYWFPRFSNLGYPRSVTWSSLPSAMADGHRVATVLLRGVHLVPLLRGLWFYP</sequence>
<evidence type="ECO:0000256" key="1">
    <source>
        <dbReference type="SAM" id="MobiDB-lite"/>
    </source>
</evidence>
<feature type="region of interest" description="Disordered" evidence="1">
    <location>
        <begin position="24"/>
        <end position="96"/>
    </location>
</feature>
<dbReference type="EMBL" id="REFS01000007">
    <property type="protein sequence ID" value="RMB12558.1"/>
    <property type="molecule type" value="Genomic_DNA"/>
</dbReference>
<evidence type="ECO:0000313" key="2">
    <source>
        <dbReference type="EMBL" id="RMB12558.1"/>
    </source>
</evidence>
<proteinExistence type="predicted"/>